<dbReference type="GO" id="GO:0038023">
    <property type="term" value="F:signaling receptor activity"/>
    <property type="evidence" value="ECO:0007669"/>
    <property type="project" value="TreeGrafter"/>
</dbReference>
<evidence type="ECO:0000313" key="9">
    <source>
        <dbReference type="EMBL" id="KAK3348975.1"/>
    </source>
</evidence>
<reference evidence="9" key="1">
    <citation type="journal article" date="2023" name="Mol. Phylogenet. Evol.">
        <title>Genome-scale phylogeny and comparative genomics of the fungal order Sordariales.</title>
        <authorList>
            <person name="Hensen N."/>
            <person name="Bonometti L."/>
            <person name="Westerberg I."/>
            <person name="Brannstrom I.O."/>
            <person name="Guillou S."/>
            <person name="Cros-Aarteil S."/>
            <person name="Calhoun S."/>
            <person name="Haridas S."/>
            <person name="Kuo A."/>
            <person name="Mondo S."/>
            <person name="Pangilinan J."/>
            <person name="Riley R."/>
            <person name="LaButti K."/>
            <person name="Andreopoulos B."/>
            <person name="Lipzen A."/>
            <person name="Chen C."/>
            <person name="Yan M."/>
            <person name="Daum C."/>
            <person name="Ng V."/>
            <person name="Clum A."/>
            <person name="Steindorff A."/>
            <person name="Ohm R.A."/>
            <person name="Martin F."/>
            <person name="Silar P."/>
            <person name="Natvig D.O."/>
            <person name="Lalanne C."/>
            <person name="Gautier V."/>
            <person name="Ament-Velasquez S.L."/>
            <person name="Kruys A."/>
            <person name="Hutchinson M.I."/>
            <person name="Powell A.J."/>
            <person name="Barry K."/>
            <person name="Miller A.N."/>
            <person name="Grigoriev I.V."/>
            <person name="Debuchy R."/>
            <person name="Gladieux P."/>
            <person name="Hiltunen Thoren M."/>
            <person name="Johannesson H."/>
        </authorList>
    </citation>
    <scope>NUCLEOTIDE SEQUENCE</scope>
    <source>
        <strain evidence="9">CBS 955.72</strain>
    </source>
</reference>
<feature type="binding site" evidence="6">
    <location>
        <position position="154"/>
    </location>
    <ligand>
        <name>Zn(2+)</name>
        <dbReference type="ChEBI" id="CHEBI:29105"/>
    </ligand>
</feature>
<feature type="region of interest" description="Disordered" evidence="7">
    <location>
        <begin position="1"/>
        <end position="21"/>
    </location>
</feature>
<keyword evidence="3 8" id="KW-0812">Transmembrane</keyword>
<keyword evidence="5 8" id="KW-0472">Membrane</keyword>
<organism evidence="9 10">
    <name type="scientific">Lasiosphaeria hispida</name>
    <dbReference type="NCBI Taxonomy" id="260671"/>
    <lineage>
        <taxon>Eukaryota</taxon>
        <taxon>Fungi</taxon>
        <taxon>Dikarya</taxon>
        <taxon>Ascomycota</taxon>
        <taxon>Pezizomycotina</taxon>
        <taxon>Sordariomycetes</taxon>
        <taxon>Sordariomycetidae</taxon>
        <taxon>Sordariales</taxon>
        <taxon>Lasiosphaeriaceae</taxon>
        <taxon>Lasiosphaeria</taxon>
    </lineage>
</organism>
<dbReference type="InterPro" id="IPR004254">
    <property type="entry name" value="AdipoR/HlyIII-related"/>
</dbReference>
<feature type="binding site" evidence="6">
    <location>
        <position position="300"/>
    </location>
    <ligand>
        <name>Zn(2+)</name>
        <dbReference type="ChEBI" id="CHEBI:29105"/>
    </ligand>
</feature>
<gene>
    <name evidence="9" type="ORF">B0T25DRAFT_232056</name>
</gene>
<evidence type="ECO:0000256" key="7">
    <source>
        <dbReference type="SAM" id="MobiDB-lite"/>
    </source>
</evidence>
<feature type="transmembrane region" description="Helical" evidence="8">
    <location>
        <begin position="199"/>
        <end position="217"/>
    </location>
</feature>
<evidence type="ECO:0000256" key="8">
    <source>
        <dbReference type="SAM" id="Phobius"/>
    </source>
</evidence>
<dbReference type="PANTHER" id="PTHR20855">
    <property type="entry name" value="ADIPOR/PROGESTIN RECEPTOR-RELATED"/>
    <property type="match status" value="1"/>
</dbReference>
<accession>A0AAJ0HDU3</accession>
<comment type="similarity">
    <text evidence="2">Belongs to the ADIPOR family.</text>
</comment>
<keyword evidence="10" id="KW-1185">Reference proteome</keyword>
<name>A0AAJ0HDU3_9PEZI</name>
<feature type="transmembrane region" description="Helical" evidence="8">
    <location>
        <begin position="229"/>
        <end position="250"/>
    </location>
</feature>
<keyword evidence="6" id="KW-0862">Zinc</keyword>
<evidence type="ECO:0000256" key="3">
    <source>
        <dbReference type="ARBA" id="ARBA00022692"/>
    </source>
</evidence>
<evidence type="ECO:0000256" key="1">
    <source>
        <dbReference type="ARBA" id="ARBA00004141"/>
    </source>
</evidence>
<keyword evidence="6" id="KW-0479">Metal-binding</keyword>
<evidence type="ECO:0000256" key="6">
    <source>
        <dbReference type="PIRSR" id="PIRSR604254-1"/>
    </source>
</evidence>
<dbReference type="Pfam" id="PF03006">
    <property type="entry name" value="HlyIII"/>
    <property type="match status" value="1"/>
</dbReference>
<dbReference type="Proteomes" id="UP001275084">
    <property type="component" value="Unassembled WGS sequence"/>
</dbReference>
<evidence type="ECO:0000313" key="10">
    <source>
        <dbReference type="Proteomes" id="UP001275084"/>
    </source>
</evidence>
<feature type="transmembrane region" description="Helical" evidence="8">
    <location>
        <begin position="262"/>
        <end position="282"/>
    </location>
</feature>
<keyword evidence="4 8" id="KW-1133">Transmembrane helix</keyword>
<evidence type="ECO:0000256" key="5">
    <source>
        <dbReference type="ARBA" id="ARBA00023136"/>
    </source>
</evidence>
<evidence type="ECO:0000256" key="2">
    <source>
        <dbReference type="ARBA" id="ARBA00007018"/>
    </source>
</evidence>
<dbReference type="PANTHER" id="PTHR20855:SF52">
    <property type="entry name" value="ADIPONECTIN RECEPTOR PROTEIN"/>
    <property type="match status" value="1"/>
</dbReference>
<sequence length="334" mass="37974">MRLSEHLHMTEQTNNPRNLSSMTHLRLRSKGPTVHPKAQATDSLSKTASEAIQLLLWHDLPAWQQEGNHYIETGYRPVAASIRHCLHSLTYLHNETVNIFSHIIGAILFLALPAYVFNVEIPPRYAIATPVDIVVCSVYFIGVGICFVFSATFHTFVCHSPDVFSLGLKLDFQGVILLMWGANIPLIYYGFICNPELQLIYWSLTSFLALCCSIFTFQPHFSDPHLRPLRAATFGSLALSTFIPVIHGLVKYGYSLQYQRISLHWILLTLLFNVLGASAYAFKFPEKWYPRRFDIFGASHQIMHVMILIAGFMYGFGVLAEFDYRHSNTSHCLD</sequence>
<evidence type="ECO:0000256" key="4">
    <source>
        <dbReference type="ARBA" id="ARBA00022989"/>
    </source>
</evidence>
<feature type="compositionally biased region" description="Polar residues" evidence="7">
    <location>
        <begin position="10"/>
        <end position="21"/>
    </location>
</feature>
<reference evidence="9" key="2">
    <citation type="submission" date="2023-06" db="EMBL/GenBank/DDBJ databases">
        <authorList>
            <consortium name="Lawrence Berkeley National Laboratory"/>
            <person name="Haridas S."/>
            <person name="Hensen N."/>
            <person name="Bonometti L."/>
            <person name="Westerberg I."/>
            <person name="Brannstrom I.O."/>
            <person name="Guillou S."/>
            <person name="Cros-Aarteil S."/>
            <person name="Calhoun S."/>
            <person name="Kuo A."/>
            <person name="Mondo S."/>
            <person name="Pangilinan J."/>
            <person name="Riley R."/>
            <person name="Labutti K."/>
            <person name="Andreopoulos B."/>
            <person name="Lipzen A."/>
            <person name="Chen C."/>
            <person name="Yanf M."/>
            <person name="Daum C."/>
            <person name="Ng V."/>
            <person name="Clum A."/>
            <person name="Steindorff A."/>
            <person name="Ohm R."/>
            <person name="Martin F."/>
            <person name="Silar P."/>
            <person name="Natvig D."/>
            <person name="Lalanne C."/>
            <person name="Gautier V."/>
            <person name="Ament-Velasquez S.L."/>
            <person name="Kruys A."/>
            <person name="Hutchinson M.I."/>
            <person name="Powell A.J."/>
            <person name="Barry K."/>
            <person name="Miller A.N."/>
            <person name="Grigoriev I.V."/>
            <person name="Debuchy R."/>
            <person name="Gladieux P."/>
            <person name="Thoren M.H."/>
            <person name="Johannesson H."/>
        </authorList>
    </citation>
    <scope>NUCLEOTIDE SEQUENCE</scope>
    <source>
        <strain evidence="9">CBS 955.72</strain>
    </source>
</reference>
<comment type="caution">
    <text evidence="9">The sequence shown here is derived from an EMBL/GenBank/DDBJ whole genome shotgun (WGS) entry which is preliminary data.</text>
</comment>
<feature type="transmembrane region" description="Helical" evidence="8">
    <location>
        <begin position="302"/>
        <end position="320"/>
    </location>
</feature>
<feature type="transmembrane region" description="Helical" evidence="8">
    <location>
        <begin position="99"/>
        <end position="119"/>
    </location>
</feature>
<dbReference type="GO" id="GO:0016020">
    <property type="term" value="C:membrane"/>
    <property type="evidence" value="ECO:0007669"/>
    <property type="project" value="UniProtKB-SubCell"/>
</dbReference>
<dbReference type="GO" id="GO:0046872">
    <property type="term" value="F:metal ion binding"/>
    <property type="evidence" value="ECO:0007669"/>
    <property type="project" value="UniProtKB-KW"/>
</dbReference>
<proteinExistence type="inferred from homology"/>
<feature type="transmembrane region" description="Helical" evidence="8">
    <location>
        <begin position="172"/>
        <end position="192"/>
    </location>
</feature>
<dbReference type="GO" id="GO:0006882">
    <property type="term" value="P:intracellular zinc ion homeostasis"/>
    <property type="evidence" value="ECO:0007669"/>
    <property type="project" value="TreeGrafter"/>
</dbReference>
<comment type="subcellular location">
    <subcellularLocation>
        <location evidence="1">Membrane</location>
        <topology evidence="1">Multi-pass membrane protein</topology>
    </subcellularLocation>
</comment>
<dbReference type="AlphaFoldDB" id="A0AAJ0HDU3"/>
<protein>
    <submittedName>
        <fullName evidence="9">Hemolysin-III channel protein-like protein Izh2</fullName>
    </submittedName>
</protein>
<feature type="binding site" evidence="6">
    <location>
        <position position="304"/>
    </location>
    <ligand>
        <name>Zn(2+)</name>
        <dbReference type="ChEBI" id="CHEBI:29105"/>
    </ligand>
</feature>
<feature type="transmembrane region" description="Helical" evidence="8">
    <location>
        <begin position="131"/>
        <end position="152"/>
    </location>
</feature>
<dbReference type="EMBL" id="JAUIQD010000005">
    <property type="protein sequence ID" value="KAK3348975.1"/>
    <property type="molecule type" value="Genomic_DNA"/>
</dbReference>